<feature type="compositionally biased region" description="Polar residues" evidence="1">
    <location>
        <begin position="134"/>
        <end position="148"/>
    </location>
</feature>
<protein>
    <submittedName>
        <fullName evidence="2">Uncharacterized protein</fullName>
    </submittedName>
</protein>
<organism evidence="2 3">
    <name type="scientific">Decorospora gaudefroyi</name>
    <dbReference type="NCBI Taxonomy" id="184978"/>
    <lineage>
        <taxon>Eukaryota</taxon>
        <taxon>Fungi</taxon>
        <taxon>Dikarya</taxon>
        <taxon>Ascomycota</taxon>
        <taxon>Pezizomycotina</taxon>
        <taxon>Dothideomycetes</taxon>
        <taxon>Pleosporomycetidae</taxon>
        <taxon>Pleosporales</taxon>
        <taxon>Pleosporineae</taxon>
        <taxon>Pleosporaceae</taxon>
        <taxon>Decorospora</taxon>
    </lineage>
</organism>
<feature type="region of interest" description="Disordered" evidence="1">
    <location>
        <begin position="107"/>
        <end position="160"/>
    </location>
</feature>
<evidence type="ECO:0000313" key="2">
    <source>
        <dbReference type="EMBL" id="KAF1835449.1"/>
    </source>
</evidence>
<sequence length="187" mass="19059">MTSSLISLTSLTSGDAAPTQTACFSNTAPNGINVTGLTGQVCQVNIPPNEANITSCCNDGAEVRILNDCTQWCETDGDEFFGCVNDLFDSPPEPYIGGLCRIVGEDESESPSASASSTSASGASTSVGTSTEAPSGTQSEGPSTTQSGDAAKDTTDPDGGAADNFGHYPLGLTVMAFATTLGFLYWL</sequence>
<keyword evidence="3" id="KW-1185">Reference proteome</keyword>
<name>A0A6A5KHK8_9PLEO</name>
<evidence type="ECO:0000313" key="3">
    <source>
        <dbReference type="Proteomes" id="UP000800040"/>
    </source>
</evidence>
<reference evidence="2" key="1">
    <citation type="submission" date="2020-01" db="EMBL/GenBank/DDBJ databases">
        <authorList>
            <consortium name="DOE Joint Genome Institute"/>
            <person name="Haridas S."/>
            <person name="Albert R."/>
            <person name="Binder M."/>
            <person name="Bloem J."/>
            <person name="Labutti K."/>
            <person name="Salamov A."/>
            <person name="Andreopoulos B."/>
            <person name="Baker S.E."/>
            <person name="Barry K."/>
            <person name="Bills G."/>
            <person name="Bluhm B.H."/>
            <person name="Cannon C."/>
            <person name="Castanera R."/>
            <person name="Culley D.E."/>
            <person name="Daum C."/>
            <person name="Ezra D."/>
            <person name="Gonzalez J.B."/>
            <person name="Henrissat B."/>
            <person name="Kuo A."/>
            <person name="Liang C."/>
            <person name="Lipzen A."/>
            <person name="Lutzoni F."/>
            <person name="Magnuson J."/>
            <person name="Mondo S."/>
            <person name="Nolan M."/>
            <person name="Ohm R."/>
            <person name="Pangilinan J."/>
            <person name="Park H.-J."/>
            <person name="Ramirez L."/>
            <person name="Alfaro M."/>
            <person name="Sun H."/>
            <person name="Tritt A."/>
            <person name="Yoshinaga Y."/>
            <person name="Zwiers L.-H."/>
            <person name="Turgeon B.G."/>
            <person name="Goodwin S.B."/>
            <person name="Spatafora J.W."/>
            <person name="Crous P.W."/>
            <person name="Grigoriev I.V."/>
        </authorList>
    </citation>
    <scope>NUCLEOTIDE SEQUENCE</scope>
    <source>
        <strain evidence="2">P77</strain>
    </source>
</reference>
<dbReference type="OrthoDB" id="3693617at2759"/>
<dbReference type="Proteomes" id="UP000800040">
    <property type="component" value="Unassembled WGS sequence"/>
</dbReference>
<feature type="compositionally biased region" description="Low complexity" evidence="1">
    <location>
        <begin position="110"/>
        <end position="133"/>
    </location>
</feature>
<dbReference type="EMBL" id="ML975287">
    <property type="protein sequence ID" value="KAF1835449.1"/>
    <property type="molecule type" value="Genomic_DNA"/>
</dbReference>
<evidence type="ECO:0000256" key="1">
    <source>
        <dbReference type="SAM" id="MobiDB-lite"/>
    </source>
</evidence>
<accession>A0A6A5KHK8</accession>
<proteinExistence type="predicted"/>
<gene>
    <name evidence="2" type="ORF">BDW02DRAFT_288859</name>
</gene>
<dbReference type="AlphaFoldDB" id="A0A6A5KHK8"/>